<dbReference type="Proteomes" id="UP000183316">
    <property type="component" value="Chromosome"/>
</dbReference>
<dbReference type="AlphaFoldDB" id="A0A192CI46"/>
<protein>
    <submittedName>
        <fullName evidence="1">Uncharacterized protein</fullName>
    </submittedName>
</protein>
<name>A0A192CI46_ECO25</name>
<reference evidence="1 2" key="1">
    <citation type="submission" date="2016-03" db="EMBL/GenBank/DDBJ databases">
        <title>Genome Sequence and Comparative Pathogenic Determinants of Uropathogenic Escherichia coli O25b:H4, a Clinical Isolate from Saudi Arabia.</title>
        <authorList>
            <person name="Alyamani E.A.J."/>
            <person name="Khiyami M.A."/>
            <person name="Booq R.Y."/>
            <person name="Bahwerth F.S."/>
            <person name="Vaisvil B."/>
            <person name="Schmitt D.P."/>
            <person name="Kapatral V."/>
        </authorList>
    </citation>
    <scope>NUCLEOTIDE SEQUENCE [LARGE SCALE GENOMIC DNA]</scope>
    <source>
        <strain evidence="1 2">O25b:H4</strain>
    </source>
</reference>
<accession>A0A192CI46</accession>
<dbReference type="EMBL" id="CP015085">
    <property type="protein sequence ID" value="ANK05585.1"/>
    <property type="molecule type" value="Genomic_DNA"/>
</dbReference>
<evidence type="ECO:0000313" key="2">
    <source>
        <dbReference type="Proteomes" id="UP000183316"/>
    </source>
</evidence>
<organism evidence="1 2">
    <name type="scientific">Escherichia coli O25b:H4</name>
    <dbReference type="NCBI Taxonomy" id="941280"/>
    <lineage>
        <taxon>Bacteria</taxon>
        <taxon>Pseudomonadati</taxon>
        <taxon>Pseudomonadota</taxon>
        <taxon>Gammaproteobacteria</taxon>
        <taxon>Enterobacterales</taxon>
        <taxon>Enterobacteriaceae</taxon>
        <taxon>Escherichia</taxon>
    </lineage>
</organism>
<gene>
    <name evidence="1" type="ORF">WLH_04324</name>
</gene>
<sequence length="101" mass="11405">MHQALCTDSRMRRKRLIRPRTTPPVGGVVLSAAGFFPPDRKRHFRLFFNLLIIHIKNIGTPFANNLTLLSGVINDQPKNHCARNRVCGCRYSGDEFAGEAE</sequence>
<proteinExistence type="predicted"/>
<evidence type="ECO:0000313" key="1">
    <source>
        <dbReference type="EMBL" id="ANK05585.1"/>
    </source>
</evidence>